<organism evidence="1 2">
    <name type="scientific">Acaulospora colombiana</name>
    <dbReference type="NCBI Taxonomy" id="27376"/>
    <lineage>
        <taxon>Eukaryota</taxon>
        <taxon>Fungi</taxon>
        <taxon>Fungi incertae sedis</taxon>
        <taxon>Mucoromycota</taxon>
        <taxon>Glomeromycotina</taxon>
        <taxon>Glomeromycetes</taxon>
        <taxon>Diversisporales</taxon>
        <taxon>Acaulosporaceae</taxon>
        <taxon>Acaulospora</taxon>
    </lineage>
</organism>
<keyword evidence="2" id="KW-1185">Reference proteome</keyword>
<proteinExistence type="predicted"/>
<name>A0ACA9P1H6_9GLOM</name>
<sequence length="456" mass="50801">MNFEELFGRNVAAGNKDGASRKPNVSSPIMNVANLAFNQARSQDLSSNSNLGDKSPIIHSRTFSETIGGSLRGMKPFSSEATESPNQSDSSGSSSEETESSDSSITRVEQVKPKVKAGLGSEIGGATRSLADGQEANTDTAPKKSRAKVSSNMIISDFSSIRLPQKKQQGQYEDSTLSENYLERYDGMSEVSRSSDPGRNSAFKVKPPENTINTRQRRTNSISGDSPLNASFESNPNAIPKSEFNYTRSDISRRSDSGQNTNPKKPGFKSNIFDNHSNYDRNFNNNEWSKSYSPKSKASSLVSYNTSSPHHGGQRQLNPRYNSKTQGTDQTWSEVPYYPKETRANVINQTAPNPLRGDLRQHKPKVSMNAMMDVTSTHSDNFENRPRREQQLDHIIKVENLIDVLTKKISEQEADIKNLKDKLGEVTEETQKVRANLFYDPKMLPINSLPRLIFER</sequence>
<protein>
    <submittedName>
        <fullName evidence="1">15683_t:CDS:1</fullName>
    </submittedName>
</protein>
<feature type="non-terminal residue" evidence="1">
    <location>
        <position position="456"/>
    </location>
</feature>
<dbReference type="EMBL" id="CAJVPT010028221">
    <property type="protein sequence ID" value="CAG8686464.1"/>
    <property type="molecule type" value="Genomic_DNA"/>
</dbReference>
<evidence type="ECO:0000313" key="1">
    <source>
        <dbReference type="EMBL" id="CAG8686464.1"/>
    </source>
</evidence>
<comment type="caution">
    <text evidence="1">The sequence shown here is derived from an EMBL/GenBank/DDBJ whole genome shotgun (WGS) entry which is preliminary data.</text>
</comment>
<accession>A0ACA9P1H6</accession>
<evidence type="ECO:0000313" key="2">
    <source>
        <dbReference type="Proteomes" id="UP000789525"/>
    </source>
</evidence>
<gene>
    <name evidence="1" type="ORF">ACOLOM_LOCUS9589</name>
</gene>
<dbReference type="Proteomes" id="UP000789525">
    <property type="component" value="Unassembled WGS sequence"/>
</dbReference>
<reference evidence="1" key="1">
    <citation type="submission" date="2021-06" db="EMBL/GenBank/DDBJ databases">
        <authorList>
            <person name="Kallberg Y."/>
            <person name="Tangrot J."/>
            <person name="Rosling A."/>
        </authorList>
    </citation>
    <scope>NUCLEOTIDE SEQUENCE</scope>
    <source>
        <strain evidence="1">CL356</strain>
    </source>
</reference>